<dbReference type="PANTHER" id="PTHR43104">
    <property type="entry name" value="L-2-HYDROXYGLUTARATE DEHYDROGENASE, MITOCHONDRIAL"/>
    <property type="match status" value="1"/>
</dbReference>
<evidence type="ECO:0000256" key="1">
    <source>
        <dbReference type="ARBA" id="ARBA00001974"/>
    </source>
</evidence>
<dbReference type="EMBL" id="GIBP01006396">
    <property type="protein sequence ID" value="NDV35365.1"/>
    <property type="molecule type" value="Transcribed_RNA"/>
</dbReference>
<keyword evidence="2" id="KW-0285">Flavoprotein</keyword>
<evidence type="ECO:0000256" key="3">
    <source>
        <dbReference type="ARBA" id="ARBA00022827"/>
    </source>
</evidence>
<proteinExistence type="predicted"/>
<protein>
    <recommendedName>
        <fullName evidence="6">FAD dependent oxidoreductase domain-containing protein</fullName>
    </recommendedName>
</protein>
<keyword evidence="3" id="KW-0274">FAD</keyword>
<evidence type="ECO:0008006" key="6">
    <source>
        <dbReference type="Google" id="ProtNLM"/>
    </source>
</evidence>
<keyword evidence="4" id="KW-0560">Oxidoreductase</keyword>
<evidence type="ECO:0000313" key="5">
    <source>
        <dbReference type="EMBL" id="NDV35365.1"/>
    </source>
</evidence>
<name>A0A6B2LEG6_9EUKA</name>
<evidence type="ECO:0000256" key="2">
    <source>
        <dbReference type="ARBA" id="ARBA00022630"/>
    </source>
</evidence>
<comment type="cofactor">
    <cofactor evidence="1">
        <name>FAD</name>
        <dbReference type="ChEBI" id="CHEBI:57692"/>
    </cofactor>
</comment>
<dbReference type="GO" id="GO:0047545">
    <property type="term" value="F:(S)-2-hydroxyglutarate dehydrogenase activity"/>
    <property type="evidence" value="ECO:0007669"/>
    <property type="project" value="TreeGrafter"/>
</dbReference>
<reference evidence="5" key="1">
    <citation type="journal article" date="2020" name="J. Eukaryot. Microbiol.">
        <title>De novo Sequencing, Assembly and Annotation of the Transcriptome for the Free-Living Testate Amoeba Arcella intermedia.</title>
        <authorList>
            <person name="Ribeiro G.M."/>
            <person name="Porfirio-Sousa A.L."/>
            <person name="Maurer-Alcala X.X."/>
            <person name="Katz L.A."/>
            <person name="Lahr D.J.G."/>
        </authorList>
    </citation>
    <scope>NUCLEOTIDE SEQUENCE</scope>
</reference>
<organism evidence="5">
    <name type="scientific">Arcella intermedia</name>
    <dbReference type="NCBI Taxonomy" id="1963864"/>
    <lineage>
        <taxon>Eukaryota</taxon>
        <taxon>Amoebozoa</taxon>
        <taxon>Tubulinea</taxon>
        <taxon>Elardia</taxon>
        <taxon>Arcellinida</taxon>
        <taxon>Sphaerothecina</taxon>
        <taxon>Arcellidae</taxon>
        <taxon>Arcella</taxon>
    </lineage>
</organism>
<evidence type="ECO:0000256" key="4">
    <source>
        <dbReference type="ARBA" id="ARBA00023002"/>
    </source>
</evidence>
<accession>A0A6B2LEG6</accession>
<dbReference type="Gene3D" id="3.30.9.10">
    <property type="entry name" value="D-Amino Acid Oxidase, subunit A, domain 2"/>
    <property type="match status" value="1"/>
</dbReference>
<dbReference type="PANTHER" id="PTHR43104:SF3">
    <property type="entry name" value="FAD DEPENDENT OXIDOREDUCTASE DOMAIN-CONTAINING PROTEIN"/>
    <property type="match status" value="1"/>
</dbReference>
<sequence length="176" mass="19679">MKPEFRNIIKRNIYPVPTNAGIPVGIHFTPTVRGQTIIGPGACMAFHREGYKFKDFNFKDVLDSLTNPNLWKLILNNFQMSMNEVYKDVSQAAFINDAKKMVPSLRMEQTVASFSGVMAQIITESGRNASDFIFEAGLLNGTTLHVRNAPSPACTSSFQLAIEITNKAAQEFRWSK</sequence>
<dbReference type="AlphaFoldDB" id="A0A6B2LEG6"/>